<feature type="transmembrane region" description="Helical" evidence="6">
    <location>
        <begin position="133"/>
        <end position="159"/>
    </location>
</feature>
<feature type="transmembrane region" description="Helical" evidence="6">
    <location>
        <begin position="35"/>
        <end position="56"/>
    </location>
</feature>
<gene>
    <name evidence="7" type="ORF">Thpro_022189</name>
</gene>
<dbReference type="GO" id="GO:0022857">
    <property type="term" value="F:transmembrane transporter activity"/>
    <property type="evidence" value="ECO:0007669"/>
    <property type="project" value="InterPro"/>
</dbReference>
<evidence type="ECO:0000256" key="4">
    <source>
        <dbReference type="ARBA" id="ARBA00022989"/>
    </source>
</evidence>
<evidence type="ECO:0000256" key="1">
    <source>
        <dbReference type="ARBA" id="ARBA00004429"/>
    </source>
</evidence>
<dbReference type="InterPro" id="IPR001851">
    <property type="entry name" value="ABC_transp_permease"/>
</dbReference>
<evidence type="ECO:0000256" key="5">
    <source>
        <dbReference type="ARBA" id="ARBA00023136"/>
    </source>
</evidence>
<proteinExistence type="predicted"/>
<dbReference type="GO" id="GO:0005886">
    <property type="term" value="C:plasma membrane"/>
    <property type="evidence" value="ECO:0007669"/>
    <property type="project" value="UniProtKB-SubCell"/>
</dbReference>
<feature type="transmembrane region" description="Helical" evidence="6">
    <location>
        <begin position="241"/>
        <end position="261"/>
    </location>
</feature>
<protein>
    <submittedName>
        <fullName evidence="7">Nucleoside ABC transporter, permease protein 2</fullName>
    </submittedName>
</protein>
<dbReference type="AlphaFoldDB" id="A0A1A6C054"/>
<feature type="transmembrane region" description="Helical" evidence="6">
    <location>
        <begin position="6"/>
        <end position="23"/>
    </location>
</feature>
<comment type="subcellular location">
    <subcellularLocation>
        <location evidence="1">Cell inner membrane</location>
        <topology evidence="1">Multi-pass membrane protein</topology>
    </subcellularLocation>
</comment>
<dbReference type="STRING" id="160660.BJI67_02665"/>
<keyword evidence="5 6" id="KW-0472">Membrane</keyword>
<keyword evidence="8" id="KW-1185">Reference proteome</keyword>
<dbReference type="CDD" id="cd06580">
    <property type="entry name" value="TM_PBP1_transp_TpRbsC_like"/>
    <property type="match status" value="1"/>
</dbReference>
<dbReference type="RefSeq" id="WP_038091821.1">
    <property type="nucleotide sequence ID" value="NZ_JQSG02000006.1"/>
</dbReference>
<dbReference type="EMBL" id="JQSG02000006">
    <property type="protein sequence ID" value="OBS07939.1"/>
    <property type="molecule type" value="Genomic_DNA"/>
</dbReference>
<dbReference type="PANTHER" id="PTHR43370:SF2">
    <property type="entry name" value="ABC TRANSPORTER PERMEASE PROTEIN"/>
    <property type="match status" value="1"/>
</dbReference>
<evidence type="ECO:0000256" key="3">
    <source>
        <dbReference type="ARBA" id="ARBA00022692"/>
    </source>
</evidence>
<dbReference type="Proteomes" id="UP000029273">
    <property type="component" value="Unassembled WGS sequence"/>
</dbReference>
<evidence type="ECO:0000256" key="2">
    <source>
        <dbReference type="ARBA" id="ARBA00022475"/>
    </source>
</evidence>
<evidence type="ECO:0000313" key="8">
    <source>
        <dbReference type="Proteomes" id="UP000029273"/>
    </source>
</evidence>
<reference evidence="7 8" key="1">
    <citation type="journal article" date="2014" name="Genome Announc.">
        <title>Draft Genome Sequence of the Iron-Oxidizing, Acidophilic, and Halotolerant 'Thiobacillus prosperus' Type Strain DSM 5130.</title>
        <authorList>
            <person name="Ossandon F.J."/>
            <person name="Cardenas J.P."/>
            <person name="Corbett M."/>
            <person name="Quatrini R."/>
            <person name="Holmes D.S."/>
            <person name="Watkin E."/>
        </authorList>
    </citation>
    <scope>NUCLEOTIDE SEQUENCE [LARGE SCALE GENOMIC DNA]</scope>
    <source>
        <strain evidence="7 8">DSM 5130</strain>
    </source>
</reference>
<sequence length="308" mass="31937">MSLDLWTSIGGSVVVAATPLLLASAGELVTERAGLLNLGVEGMMTVGAAAGFIAAYHTGSPVVGLFAGAAAGLFCALIYAWLTVQLAADQVATGLALTIFGHGLSAFVGQPYAGKSIHPLGDAPVPLLQHIPLLGPVLFHHSLPVYFAILLVLGLAWYLRATRGGLMLKSVGEDPQVARGLGLPVIAIRYAAALFGGAMAGLGGAFLSTVYTPMWAQGMVAGQGWIAVGLVVFATWRPLRLLLGAWLFAGVGIGQLFSQAAGLQVNTYFLSALPYLAVLTALVLISRDPMRIRLHTPAALGRPFRAES</sequence>
<dbReference type="Pfam" id="PF02653">
    <property type="entry name" value="BPD_transp_2"/>
    <property type="match status" value="1"/>
</dbReference>
<keyword evidence="3 6" id="KW-0812">Transmembrane</keyword>
<keyword evidence="2" id="KW-1003">Cell membrane</keyword>
<name>A0A1A6C054_9GAMM</name>
<comment type="caution">
    <text evidence="7">The sequence shown here is derived from an EMBL/GenBank/DDBJ whole genome shotgun (WGS) entry which is preliminary data.</text>
</comment>
<keyword evidence="4 6" id="KW-1133">Transmembrane helix</keyword>
<evidence type="ECO:0000256" key="6">
    <source>
        <dbReference type="SAM" id="Phobius"/>
    </source>
</evidence>
<dbReference type="PANTHER" id="PTHR43370">
    <property type="entry name" value="SUGAR ABC TRANSPORTER INTEGRAL MEMBRANE PROTEIN-RELATED"/>
    <property type="match status" value="1"/>
</dbReference>
<feature type="transmembrane region" description="Helical" evidence="6">
    <location>
        <begin position="267"/>
        <end position="285"/>
    </location>
</feature>
<feature type="transmembrane region" description="Helical" evidence="6">
    <location>
        <begin position="214"/>
        <end position="234"/>
    </location>
</feature>
<feature type="transmembrane region" description="Helical" evidence="6">
    <location>
        <begin position="62"/>
        <end position="82"/>
    </location>
</feature>
<evidence type="ECO:0000313" key="7">
    <source>
        <dbReference type="EMBL" id="OBS07939.1"/>
    </source>
</evidence>
<dbReference type="OrthoDB" id="9792579at2"/>
<organism evidence="7 8">
    <name type="scientific">Acidihalobacter prosperus</name>
    <dbReference type="NCBI Taxonomy" id="160660"/>
    <lineage>
        <taxon>Bacteria</taxon>
        <taxon>Pseudomonadati</taxon>
        <taxon>Pseudomonadota</taxon>
        <taxon>Gammaproteobacteria</taxon>
        <taxon>Chromatiales</taxon>
        <taxon>Ectothiorhodospiraceae</taxon>
        <taxon>Acidihalobacter</taxon>
    </lineage>
</organism>
<accession>A0A1A6C054</accession>
<feature type="transmembrane region" description="Helical" evidence="6">
    <location>
        <begin position="94"/>
        <end position="113"/>
    </location>
</feature>
<feature type="transmembrane region" description="Helical" evidence="6">
    <location>
        <begin position="180"/>
        <end position="202"/>
    </location>
</feature>